<dbReference type="OrthoDB" id="341259at2759"/>
<reference evidence="7" key="1">
    <citation type="journal article" date="2020" name="Stud. Mycol.">
        <title>101 Dothideomycetes genomes: a test case for predicting lifestyles and emergence of pathogens.</title>
        <authorList>
            <person name="Haridas S."/>
            <person name="Albert R."/>
            <person name="Binder M."/>
            <person name="Bloem J."/>
            <person name="Labutti K."/>
            <person name="Salamov A."/>
            <person name="Andreopoulos B."/>
            <person name="Baker S."/>
            <person name="Barry K."/>
            <person name="Bills G."/>
            <person name="Bluhm B."/>
            <person name="Cannon C."/>
            <person name="Castanera R."/>
            <person name="Culley D."/>
            <person name="Daum C."/>
            <person name="Ezra D."/>
            <person name="Gonzalez J."/>
            <person name="Henrissat B."/>
            <person name="Kuo A."/>
            <person name="Liang C."/>
            <person name="Lipzen A."/>
            <person name="Lutzoni F."/>
            <person name="Magnuson J."/>
            <person name="Mondo S."/>
            <person name="Nolan M."/>
            <person name="Ohm R."/>
            <person name="Pangilinan J."/>
            <person name="Park H.-J."/>
            <person name="Ramirez L."/>
            <person name="Alfaro M."/>
            <person name="Sun H."/>
            <person name="Tritt A."/>
            <person name="Yoshinaga Y."/>
            <person name="Zwiers L.-H."/>
            <person name="Turgeon B."/>
            <person name="Goodwin S."/>
            <person name="Spatafora J."/>
            <person name="Crous P."/>
            <person name="Grigoriev I."/>
        </authorList>
    </citation>
    <scope>NUCLEOTIDE SEQUENCE</scope>
    <source>
        <strain evidence="7">CBS 133067</strain>
    </source>
</reference>
<comment type="subcellular location">
    <subcellularLocation>
        <location evidence="1">Membrane</location>
        <topology evidence="1">Multi-pass membrane protein</topology>
    </subcellularLocation>
</comment>
<dbReference type="PANTHER" id="PTHR47685">
    <property type="entry name" value="MAGNESIUM TRANSPORT PROTEIN CORA"/>
    <property type="match status" value="1"/>
</dbReference>
<keyword evidence="2 6" id="KW-0812">Transmembrane</keyword>
<keyword evidence="8" id="KW-1185">Reference proteome</keyword>
<evidence type="ECO:0000256" key="3">
    <source>
        <dbReference type="ARBA" id="ARBA00022989"/>
    </source>
</evidence>
<name>A0A9P4M8S7_9PEZI</name>
<feature type="compositionally biased region" description="Polar residues" evidence="5">
    <location>
        <begin position="788"/>
        <end position="807"/>
    </location>
</feature>
<feature type="region of interest" description="Disordered" evidence="5">
    <location>
        <begin position="148"/>
        <end position="175"/>
    </location>
</feature>
<accession>A0A9P4M8S7</accession>
<dbReference type="InterPro" id="IPR050829">
    <property type="entry name" value="CorA_MIT"/>
</dbReference>
<keyword evidence="3 6" id="KW-1133">Transmembrane helix</keyword>
<dbReference type="SUPFAM" id="SSF144083">
    <property type="entry name" value="Magnesium transport protein CorA, transmembrane region"/>
    <property type="match status" value="1"/>
</dbReference>
<dbReference type="Pfam" id="PF01544">
    <property type="entry name" value="CorA"/>
    <property type="match status" value="1"/>
</dbReference>
<organism evidence="7 8">
    <name type="scientific">Rhizodiscina lignyota</name>
    <dbReference type="NCBI Taxonomy" id="1504668"/>
    <lineage>
        <taxon>Eukaryota</taxon>
        <taxon>Fungi</taxon>
        <taxon>Dikarya</taxon>
        <taxon>Ascomycota</taxon>
        <taxon>Pezizomycotina</taxon>
        <taxon>Dothideomycetes</taxon>
        <taxon>Pleosporomycetidae</taxon>
        <taxon>Aulographales</taxon>
        <taxon>Rhizodiscinaceae</taxon>
        <taxon>Rhizodiscina</taxon>
    </lineage>
</organism>
<feature type="transmembrane region" description="Helical" evidence="6">
    <location>
        <begin position="750"/>
        <end position="773"/>
    </location>
</feature>
<sequence>MSPPASEHDRLVPNKGEDEERSSTSDRHPPEAIDSVEKDRSGGRDEDDDANDDVENEDEDGEEADEGEDDDDDDDEFYDHNEDDEDSDDHDESYSDRSAAFPWDDDSEEDPFDDEDEETTEELLQFIASEFESHRRELAEHLRSLRDRNGAPLYSEPQIQRQLSTEETDRDTPDRTFEQKGYVGIFSDLSGRRTSLWRDSIVSVPVREILDGNHEAFESWSPNDDGSVLWVHLPANNIEWVVKTMVQLCVRHGEHFADSITEQTLRRELHTEYRAAKRTMPVHARNLRPSCRKIRVLEHQDAAKQWHNISFFMPYLHWEHSLARYHAAKIVQDAERVCESLRTRGSRAYVCLGDIYGLPCNMQEKLLRYYIPGKPWLHVRRTLDQSYYVFLKETEARDRDQVVERYSRKMSWPEPRVLMVDQLWLWILNENVVLTCFPGSWTHASENHRIPKTDVFPSIKRYVEDRNKRKWIRNAEELAYCIIDRCAANVFDSDLVSDEQLDFIEIFRRSIADLMDKQSLLAKKIWSAIATGQQEFNQLMQANAEFPLLEEAKDILDELRMIRDICTQQAAVMKKLRDSKIGTEELQFRRIKFFLEDKPQDRADILDDLINKAESAYNAVIHLIDIKQKQANLFQAMSTTALLEASKSILSSSKELLNSNNGIANSSKDLLNSNNQILTSSKELLDSNNDIQSKSQQLLDSNNAMLRASEKSGETMMTFTVITILFLPLSTLCSFFSLNARELNGGTMTIGIVFAYIFPLSLFIIGMSLAFGFSRRARDAIFKPFTKKGNSQQAGQHQNGASGTQGSNSGGTPGNDNKV</sequence>
<protein>
    <submittedName>
        <fullName evidence="7">Uncharacterized protein</fullName>
    </submittedName>
</protein>
<evidence type="ECO:0000256" key="4">
    <source>
        <dbReference type="ARBA" id="ARBA00023136"/>
    </source>
</evidence>
<evidence type="ECO:0000256" key="6">
    <source>
        <dbReference type="SAM" id="Phobius"/>
    </source>
</evidence>
<feature type="compositionally biased region" description="Acidic residues" evidence="5">
    <location>
        <begin position="45"/>
        <end position="91"/>
    </location>
</feature>
<dbReference type="Proteomes" id="UP000799772">
    <property type="component" value="Unassembled WGS sequence"/>
</dbReference>
<comment type="caution">
    <text evidence="7">The sequence shown here is derived from an EMBL/GenBank/DDBJ whole genome shotgun (WGS) entry which is preliminary data.</text>
</comment>
<gene>
    <name evidence="7" type="ORF">NA57DRAFT_72808</name>
</gene>
<proteinExistence type="predicted"/>
<dbReference type="GO" id="GO:0016020">
    <property type="term" value="C:membrane"/>
    <property type="evidence" value="ECO:0007669"/>
    <property type="project" value="UniProtKB-SubCell"/>
</dbReference>
<dbReference type="InterPro" id="IPR002523">
    <property type="entry name" value="MgTranspt_CorA/ZnTranspt_ZntB"/>
</dbReference>
<evidence type="ECO:0000256" key="1">
    <source>
        <dbReference type="ARBA" id="ARBA00004141"/>
    </source>
</evidence>
<evidence type="ECO:0000313" key="7">
    <source>
        <dbReference type="EMBL" id="KAF2101365.1"/>
    </source>
</evidence>
<dbReference type="PANTHER" id="PTHR47685:SF1">
    <property type="entry name" value="MAGNESIUM TRANSPORT PROTEIN CORA"/>
    <property type="match status" value="1"/>
</dbReference>
<evidence type="ECO:0000256" key="5">
    <source>
        <dbReference type="SAM" id="MobiDB-lite"/>
    </source>
</evidence>
<evidence type="ECO:0000313" key="8">
    <source>
        <dbReference type="Proteomes" id="UP000799772"/>
    </source>
</evidence>
<keyword evidence="4 6" id="KW-0472">Membrane</keyword>
<feature type="region of interest" description="Disordered" evidence="5">
    <location>
        <begin position="787"/>
        <end position="819"/>
    </location>
</feature>
<feature type="region of interest" description="Disordered" evidence="5">
    <location>
        <begin position="1"/>
        <end position="119"/>
    </location>
</feature>
<dbReference type="Gene3D" id="1.20.58.340">
    <property type="entry name" value="Magnesium transport protein CorA, transmembrane region"/>
    <property type="match status" value="1"/>
</dbReference>
<evidence type="ECO:0000256" key="2">
    <source>
        <dbReference type="ARBA" id="ARBA00022692"/>
    </source>
</evidence>
<feature type="transmembrane region" description="Helical" evidence="6">
    <location>
        <begin position="715"/>
        <end position="738"/>
    </location>
</feature>
<dbReference type="InterPro" id="IPR045863">
    <property type="entry name" value="CorA_TM1_TM2"/>
</dbReference>
<dbReference type="EMBL" id="ML978123">
    <property type="protein sequence ID" value="KAF2101365.1"/>
    <property type="molecule type" value="Genomic_DNA"/>
</dbReference>
<feature type="compositionally biased region" description="Basic and acidic residues" evidence="5">
    <location>
        <begin position="1"/>
        <end position="44"/>
    </location>
</feature>
<dbReference type="AlphaFoldDB" id="A0A9P4M8S7"/>
<feature type="compositionally biased region" description="Acidic residues" evidence="5">
    <location>
        <begin position="103"/>
        <end position="119"/>
    </location>
</feature>